<keyword evidence="10 14" id="KW-0408">Iron</keyword>
<dbReference type="GO" id="GO:0051539">
    <property type="term" value="F:4 iron, 4 sulfur cluster binding"/>
    <property type="evidence" value="ECO:0007669"/>
    <property type="project" value="UniProtKB-UniRule"/>
</dbReference>
<keyword evidence="12" id="KW-0234">DNA repair</keyword>
<evidence type="ECO:0000256" key="2">
    <source>
        <dbReference type="ARBA" id="ARBA00002933"/>
    </source>
</evidence>
<comment type="catalytic activity">
    <reaction evidence="1 14">
        <text>Hydrolyzes free adenine bases from 7,8-dihydro-8-oxoguanine:adenine mismatched double-stranded DNA, leaving an apurinic site.</text>
        <dbReference type="EC" id="3.2.2.31"/>
    </reaction>
</comment>
<evidence type="ECO:0000313" key="17">
    <source>
        <dbReference type="Proteomes" id="UP000194450"/>
    </source>
</evidence>
<reference evidence="17" key="1">
    <citation type="submission" date="2017-04" db="EMBL/GenBank/DDBJ databases">
        <authorList>
            <person name="Varghese N."/>
            <person name="Submissions S."/>
        </authorList>
    </citation>
    <scope>NUCLEOTIDE SEQUENCE [LARGE SCALE GENOMIC DNA]</scope>
</reference>
<dbReference type="CDD" id="cd00056">
    <property type="entry name" value="ENDO3c"/>
    <property type="match status" value="1"/>
</dbReference>
<dbReference type="Proteomes" id="UP000194450">
    <property type="component" value="Unassembled WGS sequence"/>
</dbReference>
<dbReference type="InterPro" id="IPR000445">
    <property type="entry name" value="HhH_motif"/>
</dbReference>
<dbReference type="FunFam" id="1.10.340.30:FF:000002">
    <property type="entry name" value="Adenine DNA glycosylase"/>
    <property type="match status" value="1"/>
</dbReference>
<comment type="function">
    <text evidence="2">Adenine glycosylase active on G-A mispairs. MutY also corrects error-prone DNA synthesis past GO lesions which are due to the oxidatively damaged form of guanine: 7,8-dihydro-8-oxoguanine (8-oxo-dGTP).</text>
</comment>
<keyword evidence="13 14" id="KW-0326">Glycosidase</keyword>
<dbReference type="SMART" id="SM00525">
    <property type="entry name" value="FES"/>
    <property type="match status" value="1"/>
</dbReference>
<dbReference type="RefSeq" id="WP_086435568.1">
    <property type="nucleotide sequence ID" value="NZ_FXWH01000004.1"/>
</dbReference>
<dbReference type="EC" id="3.2.2.31" evidence="4 14"/>
<name>A0A1Y6G537_9GAMM</name>
<evidence type="ECO:0000256" key="14">
    <source>
        <dbReference type="RuleBase" id="RU365096"/>
    </source>
</evidence>
<dbReference type="InterPro" id="IPR023170">
    <property type="entry name" value="HhH_base_excis_C"/>
</dbReference>
<dbReference type="InterPro" id="IPR003265">
    <property type="entry name" value="HhH-GPD_domain"/>
</dbReference>
<keyword evidence="11" id="KW-0411">Iron-sulfur</keyword>
<dbReference type="EMBL" id="FXWH01000004">
    <property type="protein sequence ID" value="SMQ80816.1"/>
    <property type="molecule type" value="Genomic_DNA"/>
</dbReference>
<dbReference type="InterPro" id="IPR044298">
    <property type="entry name" value="MIG/MutY"/>
</dbReference>
<comment type="similarity">
    <text evidence="3 14">Belongs to the Nth/MutY family.</text>
</comment>
<evidence type="ECO:0000256" key="4">
    <source>
        <dbReference type="ARBA" id="ARBA00012045"/>
    </source>
</evidence>
<dbReference type="Gene3D" id="1.10.1670.10">
    <property type="entry name" value="Helix-hairpin-Helix base-excision DNA repair enzymes (C-terminal)"/>
    <property type="match status" value="1"/>
</dbReference>
<evidence type="ECO:0000313" key="16">
    <source>
        <dbReference type="EMBL" id="SMQ80816.1"/>
    </source>
</evidence>
<dbReference type="InterPro" id="IPR015797">
    <property type="entry name" value="NUDIX_hydrolase-like_dom_sf"/>
</dbReference>
<dbReference type="InterPro" id="IPR004035">
    <property type="entry name" value="Endouclease-III_FeS-bd_BS"/>
</dbReference>
<evidence type="ECO:0000256" key="12">
    <source>
        <dbReference type="ARBA" id="ARBA00023204"/>
    </source>
</evidence>
<evidence type="ECO:0000256" key="5">
    <source>
        <dbReference type="ARBA" id="ARBA00022023"/>
    </source>
</evidence>
<dbReference type="InterPro" id="IPR005760">
    <property type="entry name" value="A/G_AdeGlyc_MutY"/>
</dbReference>
<dbReference type="InterPro" id="IPR003651">
    <property type="entry name" value="Endonuclease3_FeS-loop_motif"/>
</dbReference>
<protein>
    <recommendedName>
        <fullName evidence="5 14">Adenine DNA glycosylase</fullName>
        <ecNumber evidence="4 14">3.2.2.31</ecNumber>
    </recommendedName>
</protein>
<keyword evidence="9" id="KW-0378">Hydrolase</keyword>
<accession>A0A1Y6G537</accession>
<evidence type="ECO:0000256" key="3">
    <source>
        <dbReference type="ARBA" id="ARBA00008343"/>
    </source>
</evidence>
<dbReference type="PROSITE" id="PS00764">
    <property type="entry name" value="ENDONUCLEASE_III_1"/>
    <property type="match status" value="1"/>
</dbReference>
<dbReference type="PANTHER" id="PTHR42944:SF1">
    <property type="entry name" value="ADENINE DNA GLYCOSYLASE"/>
    <property type="match status" value="1"/>
</dbReference>
<keyword evidence="7" id="KW-0479">Metal-binding</keyword>
<evidence type="ECO:0000256" key="6">
    <source>
        <dbReference type="ARBA" id="ARBA00022485"/>
    </source>
</evidence>
<proteinExistence type="inferred from homology"/>
<evidence type="ECO:0000256" key="13">
    <source>
        <dbReference type="ARBA" id="ARBA00023295"/>
    </source>
</evidence>
<dbReference type="CDD" id="cd03431">
    <property type="entry name" value="NUDIX_DNA_Glycosylase_C-MutY"/>
    <property type="match status" value="1"/>
</dbReference>
<gene>
    <name evidence="16" type="ORF">SAMN06297229_2431</name>
</gene>
<comment type="cofactor">
    <cofactor evidence="14">
        <name>[4Fe-4S] cluster</name>
        <dbReference type="ChEBI" id="CHEBI:49883"/>
    </cofactor>
    <text evidence="14">Binds 1 [4Fe-4S] cluster.</text>
</comment>
<dbReference type="GO" id="GO:0034039">
    <property type="term" value="F:8-oxo-7,8-dihydroguanine DNA N-glycosylase activity"/>
    <property type="evidence" value="ECO:0007669"/>
    <property type="project" value="TreeGrafter"/>
</dbReference>
<dbReference type="SUPFAM" id="SSF55811">
    <property type="entry name" value="Nudix"/>
    <property type="match status" value="1"/>
</dbReference>
<keyword evidence="8 14" id="KW-0227">DNA damage</keyword>
<evidence type="ECO:0000256" key="10">
    <source>
        <dbReference type="ARBA" id="ARBA00023004"/>
    </source>
</evidence>
<dbReference type="GO" id="GO:0032357">
    <property type="term" value="F:oxidized purine DNA binding"/>
    <property type="evidence" value="ECO:0007669"/>
    <property type="project" value="TreeGrafter"/>
</dbReference>
<dbReference type="GO" id="GO:0046872">
    <property type="term" value="F:metal ion binding"/>
    <property type="evidence" value="ECO:0007669"/>
    <property type="project" value="UniProtKB-UniRule"/>
</dbReference>
<dbReference type="Pfam" id="PF00730">
    <property type="entry name" value="HhH-GPD"/>
    <property type="match status" value="1"/>
</dbReference>
<dbReference type="OrthoDB" id="9802365at2"/>
<dbReference type="GO" id="GO:0006284">
    <property type="term" value="P:base-excision repair"/>
    <property type="evidence" value="ECO:0007669"/>
    <property type="project" value="UniProtKB-UniRule"/>
</dbReference>
<feature type="domain" description="HhH-GPD" evidence="15">
    <location>
        <begin position="48"/>
        <end position="199"/>
    </location>
</feature>
<dbReference type="InterPro" id="IPR011257">
    <property type="entry name" value="DNA_glycosylase"/>
</dbReference>
<dbReference type="Pfam" id="PF14815">
    <property type="entry name" value="NUDIX_4"/>
    <property type="match status" value="1"/>
</dbReference>
<keyword evidence="17" id="KW-1185">Reference proteome</keyword>
<evidence type="ECO:0000256" key="1">
    <source>
        <dbReference type="ARBA" id="ARBA00000843"/>
    </source>
</evidence>
<dbReference type="Gene3D" id="1.10.340.30">
    <property type="entry name" value="Hypothetical protein, domain 2"/>
    <property type="match status" value="1"/>
</dbReference>
<dbReference type="AlphaFoldDB" id="A0A1Y6G537"/>
<evidence type="ECO:0000256" key="9">
    <source>
        <dbReference type="ARBA" id="ARBA00022801"/>
    </source>
</evidence>
<evidence type="ECO:0000256" key="7">
    <source>
        <dbReference type="ARBA" id="ARBA00022723"/>
    </source>
</evidence>
<dbReference type="Pfam" id="PF00633">
    <property type="entry name" value="HHH"/>
    <property type="match status" value="1"/>
</dbReference>
<evidence type="ECO:0000256" key="11">
    <source>
        <dbReference type="ARBA" id="ARBA00023014"/>
    </source>
</evidence>
<keyword evidence="6" id="KW-0004">4Fe-4S</keyword>
<dbReference type="GO" id="GO:0035485">
    <property type="term" value="F:adenine/guanine mispair binding"/>
    <property type="evidence" value="ECO:0007669"/>
    <property type="project" value="TreeGrafter"/>
</dbReference>
<dbReference type="SMART" id="SM00478">
    <property type="entry name" value="ENDO3c"/>
    <property type="match status" value="1"/>
</dbReference>
<sequence length="355" mass="39780">MNNPPPLSTGFIDNFARRVVSWQASHGRHDLPWQQQPTPYQVLVSEVMLQQTQVSTVIPYYQRWLAQFPDAESLAAATDDEVMALWQGLGYYARARNLKKAASYICTELAHQVPQQPEQLREIPGVGPYTAGAITNFAYNKPAAIVDGNIKRLFCRLFGIHGQLASTPVTKQVWQLAEQLTPATNNRSYAQGLLDLGATICKPRSPLCKQCPLASDCVAFQQDLIHELPTPKVRKSTPTKSGFFLWLMKEDKIYLVRRPKQGIWSQLWCLPELSSPQVDKQVLQEHGTFKHVFSHYKLNAHVYQPSATTNEQQLLSMLGVNEELHGSYVAVSELAAVGLPAPIRSYLEATIDALQ</sequence>
<dbReference type="GO" id="GO:0000701">
    <property type="term" value="F:purine-specific mismatch base pair DNA N-glycosylase activity"/>
    <property type="evidence" value="ECO:0007669"/>
    <property type="project" value="UniProtKB-EC"/>
</dbReference>
<dbReference type="InterPro" id="IPR029119">
    <property type="entry name" value="MutY_C"/>
</dbReference>
<dbReference type="GO" id="GO:0006298">
    <property type="term" value="P:mismatch repair"/>
    <property type="evidence" value="ECO:0007669"/>
    <property type="project" value="TreeGrafter"/>
</dbReference>
<evidence type="ECO:0000256" key="8">
    <source>
        <dbReference type="ARBA" id="ARBA00022763"/>
    </source>
</evidence>
<organism evidence="16 17">
    <name type="scientific">Pseudidiomarina planktonica</name>
    <dbReference type="NCBI Taxonomy" id="1323738"/>
    <lineage>
        <taxon>Bacteria</taxon>
        <taxon>Pseudomonadati</taxon>
        <taxon>Pseudomonadota</taxon>
        <taxon>Gammaproteobacteria</taxon>
        <taxon>Alteromonadales</taxon>
        <taxon>Idiomarinaceae</taxon>
        <taxon>Pseudidiomarina</taxon>
    </lineage>
</organism>
<evidence type="ECO:0000259" key="15">
    <source>
        <dbReference type="SMART" id="SM00478"/>
    </source>
</evidence>
<dbReference type="PANTHER" id="PTHR42944">
    <property type="entry name" value="ADENINE DNA GLYCOSYLASE"/>
    <property type="match status" value="1"/>
</dbReference>
<dbReference type="Gene3D" id="3.90.79.10">
    <property type="entry name" value="Nucleoside Triphosphate Pyrophosphohydrolase"/>
    <property type="match status" value="1"/>
</dbReference>
<dbReference type="SUPFAM" id="SSF48150">
    <property type="entry name" value="DNA-glycosylase"/>
    <property type="match status" value="1"/>
</dbReference>
<dbReference type="NCBIfam" id="TIGR01084">
    <property type="entry name" value="mutY"/>
    <property type="match status" value="1"/>
</dbReference>